<comment type="subcellular location">
    <subcellularLocation>
        <location evidence="2">Cytoplasm</location>
        <location evidence="2">Cytosol</location>
    </subcellularLocation>
    <subcellularLocation>
        <location evidence="1">Preautophagosomal structure</location>
    </subcellularLocation>
</comment>
<dbReference type="GO" id="GO:0010506">
    <property type="term" value="P:regulation of autophagy"/>
    <property type="evidence" value="ECO:0007669"/>
    <property type="project" value="UniProtKB-ARBA"/>
</dbReference>
<evidence type="ECO:0000313" key="10">
    <source>
        <dbReference type="Ensembl" id="ENSENLP00000032957.1"/>
    </source>
</evidence>
<evidence type="ECO:0000256" key="5">
    <source>
        <dbReference type="ARBA" id="ARBA00022490"/>
    </source>
</evidence>
<evidence type="ECO:0000256" key="6">
    <source>
        <dbReference type="ARBA" id="ARBA00023006"/>
    </source>
</evidence>
<proteinExistence type="inferred from homology"/>
<dbReference type="GO" id="GO:0034497">
    <property type="term" value="P:protein localization to phagophore assembly site"/>
    <property type="evidence" value="ECO:0007669"/>
    <property type="project" value="TreeGrafter"/>
</dbReference>
<evidence type="ECO:0000313" key="11">
    <source>
        <dbReference type="Proteomes" id="UP000472264"/>
    </source>
</evidence>
<dbReference type="InterPro" id="IPR036570">
    <property type="entry name" value="HORMA_dom_sf"/>
</dbReference>
<evidence type="ECO:0000256" key="4">
    <source>
        <dbReference type="ARBA" id="ARBA00013801"/>
    </source>
</evidence>
<dbReference type="GO" id="GO:0042127">
    <property type="term" value="P:regulation of cell population proliferation"/>
    <property type="evidence" value="ECO:0007669"/>
    <property type="project" value="UniProtKB-ARBA"/>
</dbReference>
<feature type="compositionally biased region" description="Pro residues" evidence="8">
    <location>
        <begin position="332"/>
        <end position="341"/>
    </location>
</feature>
<dbReference type="GO" id="GO:1990316">
    <property type="term" value="C:Atg1/ULK1 kinase complex"/>
    <property type="evidence" value="ECO:0007669"/>
    <property type="project" value="InterPro"/>
</dbReference>
<accession>A0A665VNZ3</accession>
<name>A0A665VNZ3_ECHNA</name>
<evidence type="ECO:0000256" key="2">
    <source>
        <dbReference type="ARBA" id="ARBA00004514"/>
    </source>
</evidence>
<dbReference type="Proteomes" id="UP000472264">
    <property type="component" value="Chromosome 2"/>
</dbReference>
<dbReference type="PANTHER" id="PTHR13430">
    <property type="match status" value="1"/>
</dbReference>
<evidence type="ECO:0000256" key="7">
    <source>
        <dbReference type="RuleBase" id="RU361214"/>
    </source>
</evidence>
<feature type="region of interest" description="Disordered" evidence="8">
    <location>
        <begin position="251"/>
        <end position="285"/>
    </location>
</feature>
<evidence type="ECO:0000256" key="3">
    <source>
        <dbReference type="ARBA" id="ARBA00007341"/>
    </source>
</evidence>
<dbReference type="Pfam" id="PF10033">
    <property type="entry name" value="ATG13"/>
    <property type="match status" value="1"/>
</dbReference>
<organism evidence="10 11">
    <name type="scientific">Echeneis naucrates</name>
    <name type="common">Live sharksucker</name>
    <dbReference type="NCBI Taxonomy" id="173247"/>
    <lineage>
        <taxon>Eukaryota</taxon>
        <taxon>Metazoa</taxon>
        <taxon>Chordata</taxon>
        <taxon>Craniata</taxon>
        <taxon>Vertebrata</taxon>
        <taxon>Euteleostomi</taxon>
        <taxon>Actinopterygii</taxon>
        <taxon>Neopterygii</taxon>
        <taxon>Teleostei</taxon>
        <taxon>Neoteleostei</taxon>
        <taxon>Acanthomorphata</taxon>
        <taxon>Carangaria</taxon>
        <taxon>Carangiformes</taxon>
        <taxon>Echeneidae</taxon>
        <taxon>Echeneis</taxon>
    </lineage>
</organism>
<feature type="domain" description="Autophagy-related protein 13 N-terminal" evidence="9">
    <location>
        <begin position="94"/>
        <end position="195"/>
    </location>
</feature>
<dbReference type="InterPro" id="IPR040182">
    <property type="entry name" value="ATG13"/>
</dbReference>
<dbReference type="GO" id="GO:0005829">
    <property type="term" value="C:cytosol"/>
    <property type="evidence" value="ECO:0007669"/>
    <property type="project" value="UniProtKB-SubCell"/>
</dbReference>
<reference evidence="10" key="1">
    <citation type="submission" date="2021-04" db="EMBL/GenBank/DDBJ databases">
        <authorList>
            <consortium name="Wellcome Sanger Institute Data Sharing"/>
        </authorList>
    </citation>
    <scope>NUCLEOTIDE SEQUENCE [LARGE SCALE GENOMIC DNA]</scope>
</reference>
<keyword evidence="6 7" id="KW-0072">Autophagy</keyword>
<dbReference type="InterPro" id="IPR018731">
    <property type="entry name" value="Atg13_N"/>
</dbReference>
<feature type="compositionally biased region" description="Low complexity" evidence="8">
    <location>
        <begin position="345"/>
        <end position="358"/>
    </location>
</feature>
<dbReference type="GO" id="GO:0000423">
    <property type="term" value="P:mitophagy"/>
    <property type="evidence" value="ECO:0007669"/>
    <property type="project" value="TreeGrafter"/>
</dbReference>
<evidence type="ECO:0000256" key="8">
    <source>
        <dbReference type="SAM" id="MobiDB-lite"/>
    </source>
</evidence>
<protein>
    <recommendedName>
        <fullName evidence="4 7">Autophagy-related protein 13</fullName>
    </recommendedName>
</protein>
<dbReference type="GO" id="GO:0000407">
    <property type="term" value="C:phagophore assembly site"/>
    <property type="evidence" value="ECO:0007669"/>
    <property type="project" value="UniProtKB-SubCell"/>
</dbReference>
<reference evidence="10" key="3">
    <citation type="submission" date="2025-09" db="UniProtKB">
        <authorList>
            <consortium name="Ensembl"/>
        </authorList>
    </citation>
    <scope>IDENTIFICATION</scope>
</reference>
<evidence type="ECO:0000256" key="1">
    <source>
        <dbReference type="ARBA" id="ARBA00004329"/>
    </source>
</evidence>
<keyword evidence="11" id="KW-1185">Reference proteome</keyword>
<comment type="similarity">
    <text evidence="3 7">Belongs to the ATG13 family. Metazoan subfamily.</text>
</comment>
<dbReference type="PANTHER" id="PTHR13430:SF4">
    <property type="entry name" value="AUTOPHAGY-RELATED PROTEIN 13"/>
    <property type="match status" value="1"/>
</dbReference>
<gene>
    <name evidence="10" type="primary">atg13</name>
</gene>
<reference evidence="10" key="2">
    <citation type="submission" date="2025-08" db="UniProtKB">
        <authorList>
            <consortium name="Ensembl"/>
        </authorList>
    </citation>
    <scope>IDENTIFICATION</scope>
</reference>
<sequence>MDSDLSPQDKKDLDKFIKFFALKTVQVIVQARLGEKICTRSSSSPTGSDWFNLAIKDIPEVTHEAKKALAGQLPGIGRSMCVEISLKTSEGDSMELETWCLEMNEKCDKDIKVSYTVYNRLSVLLKSLLAITRVTPAYKLSRKQGHDYVILYRIYFGEVQLNGLGEGFQTVRVGVVGTPVGTVTLSCAYRTNLAFMSNRAPDEDDGGLFAGVQDSQEVCTTSFSTSPPSQVGRTEGGVVLVPAHPHAADAHLTAEHPPNTPGSSGDDDGMSQSGEGRSVSPSDPVESLNAFTRKIGAFVNKPTTQMTAANLDLPFAAFAPRGLDSEENDPMVQPPDSPACPSPLQASLHSQGSESSGQQDDFVMVDFRPAFSKDDLLPMDLGTFYREFQNPPQLASLSLHISSQSMADDLDSLPEKLALYEKNIDEFDAFVDMLQ</sequence>
<feature type="region of interest" description="Disordered" evidence="8">
    <location>
        <begin position="321"/>
        <end position="358"/>
    </location>
</feature>
<dbReference type="AlphaFoldDB" id="A0A665VNZ3"/>
<dbReference type="GO" id="GO:0034727">
    <property type="term" value="P:piecemeal microautophagy of the nucleus"/>
    <property type="evidence" value="ECO:0007669"/>
    <property type="project" value="TreeGrafter"/>
</dbReference>
<dbReference type="Gene3D" id="3.30.900.10">
    <property type="entry name" value="HORMA domain"/>
    <property type="match status" value="1"/>
</dbReference>
<keyword evidence="5" id="KW-0963">Cytoplasm</keyword>
<dbReference type="Ensembl" id="ENSENLT00000033886.1">
    <property type="protein sequence ID" value="ENSENLP00000032957.1"/>
    <property type="gene ID" value="ENSENLG00000014532.1"/>
</dbReference>
<evidence type="ECO:0000259" key="9">
    <source>
        <dbReference type="Pfam" id="PF10033"/>
    </source>
</evidence>
<dbReference type="FunFam" id="3.30.900.10:FF:000001">
    <property type="entry name" value="Autophagy-related protein 13"/>
    <property type="match status" value="1"/>
</dbReference>